<dbReference type="Proteomes" id="UP000297527">
    <property type="component" value="Unassembled WGS sequence"/>
</dbReference>
<protein>
    <submittedName>
        <fullName evidence="1">Uncharacterized protein</fullName>
    </submittedName>
</protein>
<proteinExistence type="predicted"/>
<evidence type="ECO:0000313" key="1">
    <source>
        <dbReference type="EMBL" id="TGO53891.1"/>
    </source>
</evidence>
<dbReference type="AlphaFoldDB" id="A0A4Z1HXU4"/>
<sequence length="68" mass="7879">MSDSREDHHIISISNHRLLINLSHTHPSFGFFILHLPEAWELYRGTADVWGGIVDAHRHVLVEFSLFC</sequence>
<evidence type="ECO:0000313" key="2">
    <source>
        <dbReference type="Proteomes" id="UP000297527"/>
    </source>
</evidence>
<comment type="caution">
    <text evidence="1">The sequence shown here is derived from an EMBL/GenBank/DDBJ whole genome shotgun (WGS) entry which is preliminary data.</text>
</comment>
<gene>
    <name evidence="1" type="ORF">BCON_0116g00350</name>
</gene>
<reference evidence="1 2" key="1">
    <citation type="submission" date="2017-12" db="EMBL/GenBank/DDBJ databases">
        <title>Comparative genomics of Botrytis spp.</title>
        <authorList>
            <person name="Valero-Jimenez C.A."/>
            <person name="Tapia P."/>
            <person name="Veloso J."/>
            <person name="Silva-Moreno E."/>
            <person name="Staats M."/>
            <person name="Valdes J.H."/>
            <person name="Van Kan J.A.L."/>
        </authorList>
    </citation>
    <scope>NUCLEOTIDE SEQUENCE [LARGE SCALE GENOMIC DNA]</scope>
    <source>
        <strain evidence="1 2">MUCL11595</strain>
    </source>
</reference>
<organism evidence="1 2">
    <name type="scientific">Botryotinia convoluta</name>
    <dbReference type="NCBI Taxonomy" id="54673"/>
    <lineage>
        <taxon>Eukaryota</taxon>
        <taxon>Fungi</taxon>
        <taxon>Dikarya</taxon>
        <taxon>Ascomycota</taxon>
        <taxon>Pezizomycotina</taxon>
        <taxon>Leotiomycetes</taxon>
        <taxon>Helotiales</taxon>
        <taxon>Sclerotiniaceae</taxon>
        <taxon>Botryotinia</taxon>
    </lineage>
</organism>
<dbReference type="EMBL" id="PQXN01000116">
    <property type="protein sequence ID" value="TGO53891.1"/>
    <property type="molecule type" value="Genomic_DNA"/>
</dbReference>
<name>A0A4Z1HXU4_9HELO</name>
<accession>A0A4Z1HXU4</accession>
<keyword evidence="2" id="KW-1185">Reference proteome</keyword>